<feature type="coiled-coil region" evidence="1">
    <location>
        <begin position="45"/>
        <end position="72"/>
    </location>
</feature>
<keyword evidence="2" id="KW-1133">Transmembrane helix</keyword>
<dbReference type="Proteomes" id="UP001175147">
    <property type="component" value="Unassembled WGS sequence"/>
</dbReference>
<evidence type="ECO:0000256" key="2">
    <source>
        <dbReference type="SAM" id="Phobius"/>
    </source>
</evidence>
<protein>
    <submittedName>
        <fullName evidence="3">Septation ring formation regulator EzrA</fullName>
    </submittedName>
</protein>
<reference evidence="3" key="1">
    <citation type="submission" date="2023-07" db="EMBL/GenBank/DDBJ databases">
        <title>Mucosal microbiota of week-old chicken and adult hens.</title>
        <authorList>
            <person name="Volf J."/>
            <person name="Karasova D."/>
            <person name="Crhanova M."/>
            <person name="Faldynova M."/>
            <person name="Prikrylova H."/>
            <person name="Zeman M."/>
            <person name="Babak V."/>
            <person name="Rajova J."/>
            <person name="Rychlik I."/>
        </authorList>
    </citation>
    <scope>NUCLEOTIDE SEQUENCE</scope>
    <source>
        <strain evidence="3">ET902</strain>
    </source>
</reference>
<feature type="transmembrane region" description="Helical" evidence="2">
    <location>
        <begin position="20"/>
        <end position="40"/>
    </location>
</feature>
<evidence type="ECO:0000256" key="1">
    <source>
        <dbReference type="SAM" id="Coils"/>
    </source>
</evidence>
<comment type="caution">
    <text evidence="3">The sequence shown here is derived from an EMBL/GenBank/DDBJ whole genome shotgun (WGS) entry which is preliminary data.</text>
</comment>
<name>A0ABT8YYZ9_9SPIR</name>
<organism evidence="3 4">
    <name type="scientific">Brachyspira innocens</name>
    <dbReference type="NCBI Taxonomy" id="13264"/>
    <lineage>
        <taxon>Bacteria</taxon>
        <taxon>Pseudomonadati</taxon>
        <taxon>Spirochaetota</taxon>
        <taxon>Spirochaetia</taxon>
        <taxon>Brachyspirales</taxon>
        <taxon>Brachyspiraceae</taxon>
        <taxon>Brachyspira</taxon>
    </lineage>
</organism>
<keyword evidence="2" id="KW-0472">Membrane</keyword>
<gene>
    <name evidence="3" type="ORF">Q5M86_10015</name>
</gene>
<evidence type="ECO:0000313" key="3">
    <source>
        <dbReference type="EMBL" id="MDO7021111.1"/>
    </source>
</evidence>
<dbReference type="RefSeq" id="WP_020005748.1">
    <property type="nucleotide sequence ID" value="NZ_JAUPBL010000015.1"/>
</dbReference>
<keyword evidence="1" id="KW-0175">Coiled coil</keyword>
<keyword evidence="4" id="KW-1185">Reference proteome</keyword>
<proteinExistence type="predicted"/>
<dbReference type="EMBL" id="JAUPBM010000142">
    <property type="protein sequence ID" value="MDO7021111.1"/>
    <property type="molecule type" value="Genomic_DNA"/>
</dbReference>
<sequence length="115" mass="13031">MTKQQNKNQSEASENKTYSIGSVFIVIVIFVIIISIFTFARNVKANDILKEISALDKEIEHLEKEVKVLSAEEAEYSSPNRFIEMAIINGFTSVTGDNNDILYLKIESENKNQNN</sequence>
<keyword evidence="2" id="KW-0812">Transmembrane</keyword>
<accession>A0ABT8YYZ9</accession>
<evidence type="ECO:0000313" key="4">
    <source>
        <dbReference type="Proteomes" id="UP001175147"/>
    </source>
</evidence>